<keyword evidence="1" id="KW-0812">Transmembrane</keyword>
<dbReference type="InterPro" id="IPR018638">
    <property type="entry name" value="DUF2061_membrane"/>
</dbReference>
<sequence length="70" mass="8420">MTSHIKRSVLKTITWRITASLDTFVIAWVITGDWKLGGSIAGIEVLTKMFFYYFHERIWNKIKWGKKKWW</sequence>
<dbReference type="EMBL" id="UINC01002489">
    <property type="protein sequence ID" value="SUZ97222.1"/>
    <property type="molecule type" value="Genomic_DNA"/>
</dbReference>
<keyword evidence="1" id="KW-1133">Transmembrane helix</keyword>
<feature type="transmembrane region" description="Helical" evidence="1">
    <location>
        <begin position="36"/>
        <end position="54"/>
    </location>
</feature>
<organism evidence="3">
    <name type="scientific">marine metagenome</name>
    <dbReference type="NCBI Taxonomy" id="408172"/>
    <lineage>
        <taxon>unclassified sequences</taxon>
        <taxon>metagenomes</taxon>
        <taxon>ecological metagenomes</taxon>
    </lineage>
</organism>
<keyword evidence="1" id="KW-0472">Membrane</keyword>
<dbReference type="AlphaFoldDB" id="A0A381RZG2"/>
<accession>A0A381RZG2</accession>
<protein>
    <recommendedName>
        <fullName evidence="2">DUF2061 domain-containing protein</fullName>
    </recommendedName>
</protein>
<proteinExistence type="predicted"/>
<evidence type="ECO:0000313" key="3">
    <source>
        <dbReference type="EMBL" id="SUZ97222.1"/>
    </source>
</evidence>
<evidence type="ECO:0000256" key="1">
    <source>
        <dbReference type="SAM" id="Phobius"/>
    </source>
</evidence>
<reference evidence="3" key="1">
    <citation type="submission" date="2018-05" db="EMBL/GenBank/DDBJ databases">
        <authorList>
            <person name="Lanie J.A."/>
            <person name="Ng W.-L."/>
            <person name="Kazmierczak K.M."/>
            <person name="Andrzejewski T.M."/>
            <person name="Davidsen T.M."/>
            <person name="Wayne K.J."/>
            <person name="Tettelin H."/>
            <person name="Glass J.I."/>
            <person name="Rusch D."/>
            <person name="Podicherti R."/>
            <person name="Tsui H.-C.T."/>
            <person name="Winkler M.E."/>
        </authorList>
    </citation>
    <scope>NUCLEOTIDE SEQUENCE</scope>
</reference>
<gene>
    <name evidence="3" type="ORF">METZ01_LOCUS50076</name>
</gene>
<feature type="domain" description="DUF2061" evidence="2">
    <location>
        <begin position="9"/>
        <end position="60"/>
    </location>
</feature>
<feature type="transmembrane region" description="Helical" evidence="1">
    <location>
        <begin position="12"/>
        <end position="30"/>
    </location>
</feature>
<evidence type="ECO:0000259" key="2">
    <source>
        <dbReference type="Pfam" id="PF09834"/>
    </source>
</evidence>
<dbReference type="Pfam" id="PF09834">
    <property type="entry name" value="DUF2061"/>
    <property type="match status" value="1"/>
</dbReference>
<name>A0A381RZG2_9ZZZZ</name>